<comment type="caution">
    <text evidence="1">The sequence shown here is derived from an EMBL/GenBank/DDBJ whole genome shotgun (WGS) entry which is preliminary data.</text>
</comment>
<organism evidence="1 2">
    <name type="scientific">Clostridium beijerinckii</name>
    <name type="common">Clostridium MP</name>
    <dbReference type="NCBI Taxonomy" id="1520"/>
    <lineage>
        <taxon>Bacteria</taxon>
        <taxon>Bacillati</taxon>
        <taxon>Bacillota</taxon>
        <taxon>Clostridia</taxon>
        <taxon>Eubacteriales</taxon>
        <taxon>Clostridiaceae</taxon>
        <taxon>Clostridium</taxon>
    </lineage>
</organism>
<dbReference type="EMBL" id="JABSXK010000001">
    <property type="protein sequence ID" value="NRV11095.1"/>
    <property type="molecule type" value="Genomic_DNA"/>
</dbReference>
<dbReference type="AlphaFoldDB" id="A0A9Q5CR03"/>
<dbReference type="RefSeq" id="WP_077307668.1">
    <property type="nucleotide sequence ID" value="NZ_CP016090.1"/>
</dbReference>
<protein>
    <submittedName>
        <fullName evidence="1">Uncharacterized protein</fullName>
    </submittedName>
</protein>
<name>A0A9Q5CR03_CLOBE</name>
<evidence type="ECO:0000313" key="2">
    <source>
        <dbReference type="Proteomes" id="UP000821656"/>
    </source>
</evidence>
<proteinExistence type="predicted"/>
<reference evidence="1" key="1">
    <citation type="submission" date="2020-05" db="EMBL/GenBank/DDBJ databases">
        <title>Genomic insights into acetone-butanol-ethanol (ABE) fermentation by sequencing solventogenic clostridia strains.</title>
        <authorList>
            <person name="Brown S."/>
        </authorList>
    </citation>
    <scope>NUCLEOTIDE SEQUENCE</scope>
    <source>
        <strain evidence="1">DJ126</strain>
    </source>
</reference>
<evidence type="ECO:0000313" key="1">
    <source>
        <dbReference type="EMBL" id="NRV11095.1"/>
    </source>
</evidence>
<gene>
    <name evidence="1" type="ORF">DFH45_004058</name>
</gene>
<dbReference type="Proteomes" id="UP000821656">
    <property type="component" value="Unassembled WGS sequence"/>
</dbReference>
<accession>A0A9Q5CR03</accession>
<sequence>MGKKVQTKRIVEIPIDTLKDTLSYGINEKNKFEIINCITEYNGYGFIIKGKMSMRSWGEDIILTLESVNEYTTKVTIKSECRLQTQIFDWNVNQKNIDELFSMMKPCIKKESVYNENN</sequence>